<protein>
    <submittedName>
        <fullName evidence="1">Alpha/beta hydrolase-fold protein</fullName>
    </submittedName>
</protein>
<dbReference type="SUPFAM" id="SSF53474">
    <property type="entry name" value="alpha/beta-Hydrolases"/>
    <property type="match status" value="1"/>
</dbReference>
<sequence length="299" mass="33807">MNRITILVITFLLVFMSCNKKKSEEKEEIQTEKTIEKLSTKAANVSILQTTFVINGLNDIAHKIWLYLPPNYTTSTEKYDVIYMHDAQNLFDDATSFVGEWGIDETLNTLYKNTGKNFIVVGIENGGEKRIEEYTPWKNEKYGGGKGAIYINFLVNKLKPFIDKKYRTKPAAENTAIIGSSLGGLISFYGGLKHPETFGKIGALSTSFWFSNKVITFAEENGNQKKTKLFLLVGDKEGDSMVPDTENMSELLIDLGFPTQNLKTKIAANGKHTESFWKAEFLEVITFLFNLENNERTNN</sequence>
<proteinExistence type="predicted"/>
<dbReference type="PANTHER" id="PTHR48098:SF6">
    <property type="entry name" value="FERRI-BACILLIBACTIN ESTERASE BESA"/>
    <property type="match status" value="1"/>
</dbReference>
<comment type="caution">
    <text evidence="1">The sequence shown here is derived from an EMBL/GenBank/DDBJ whole genome shotgun (WGS) entry which is preliminary data.</text>
</comment>
<evidence type="ECO:0000313" key="1">
    <source>
        <dbReference type="EMBL" id="MDN3618187.1"/>
    </source>
</evidence>
<dbReference type="EMBL" id="JAUFQH010000003">
    <property type="protein sequence ID" value="MDN3618187.1"/>
    <property type="molecule type" value="Genomic_DNA"/>
</dbReference>
<organism evidence="1 2">
    <name type="scientific">Polaribacter sejongensis</name>
    <dbReference type="NCBI Taxonomy" id="985043"/>
    <lineage>
        <taxon>Bacteria</taxon>
        <taxon>Pseudomonadati</taxon>
        <taxon>Bacteroidota</taxon>
        <taxon>Flavobacteriia</taxon>
        <taxon>Flavobacteriales</taxon>
        <taxon>Flavobacteriaceae</taxon>
    </lineage>
</organism>
<dbReference type="AlphaFoldDB" id="A0AAJ1QUD0"/>
<dbReference type="InterPro" id="IPR050583">
    <property type="entry name" value="Mycobacterial_A85_antigen"/>
</dbReference>
<name>A0AAJ1QUD0_9FLAO</name>
<keyword evidence="1" id="KW-0378">Hydrolase</keyword>
<gene>
    <name evidence="1" type="ORF">QWY81_01820</name>
</gene>
<dbReference type="RefSeq" id="WP_261972134.1">
    <property type="nucleotide sequence ID" value="NZ_CP103460.1"/>
</dbReference>
<dbReference type="Gene3D" id="3.40.50.1820">
    <property type="entry name" value="alpha/beta hydrolase"/>
    <property type="match status" value="1"/>
</dbReference>
<dbReference type="GO" id="GO:0016787">
    <property type="term" value="F:hydrolase activity"/>
    <property type="evidence" value="ECO:0007669"/>
    <property type="project" value="UniProtKB-KW"/>
</dbReference>
<accession>A0AAJ1QUD0</accession>
<dbReference type="InterPro" id="IPR029058">
    <property type="entry name" value="AB_hydrolase_fold"/>
</dbReference>
<dbReference type="PROSITE" id="PS51257">
    <property type="entry name" value="PROKAR_LIPOPROTEIN"/>
    <property type="match status" value="1"/>
</dbReference>
<dbReference type="Proteomes" id="UP001228636">
    <property type="component" value="Unassembled WGS sequence"/>
</dbReference>
<dbReference type="PANTHER" id="PTHR48098">
    <property type="entry name" value="ENTEROCHELIN ESTERASE-RELATED"/>
    <property type="match status" value="1"/>
</dbReference>
<evidence type="ECO:0000313" key="2">
    <source>
        <dbReference type="Proteomes" id="UP001228636"/>
    </source>
</evidence>
<dbReference type="Pfam" id="PF00756">
    <property type="entry name" value="Esterase"/>
    <property type="match status" value="1"/>
</dbReference>
<dbReference type="InterPro" id="IPR000801">
    <property type="entry name" value="Esterase-like"/>
</dbReference>
<reference evidence="1 2" key="1">
    <citation type="journal article" date="2014" name="Int. J. Syst. Evol. Microbiol.">
        <title>Complete genome sequence of Corynebacterium casei LMG S-19264T (=DSM 44701T), isolated from a smear-ripened cheese.</title>
        <authorList>
            <consortium name="US DOE Joint Genome Institute (JGI-PGF)"/>
            <person name="Walter F."/>
            <person name="Albersmeier A."/>
            <person name="Kalinowski J."/>
            <person name="Ruckert C."/>
        </authorList>
    </citation>
    <scope>NUCLEOTIDE SEQUENCE [LARGE SCALE GENOMIC DNA]</scope>
    <source>
        <strain evidence="1 2">CECT 8670</strain>
    </source>
</reference>